<dbReference type="Proteomes" id="UP000504638">
    <property type="component" value="Unplaced"/>
</dbReference>
<keyword evidence="5 6" id="KW-0472">Membrane</keyword>
<evidence type="ECO:0000313" key="9">
    <source>
        <dbReference type="Proteomes" id="UP000504638"/>
    </source>
</evidence>
<dbReference type="PANTHER" id="PTHR22950">
    <property type="entry name" value="AMINO ACID TRANSPORTER"/>
    <property type="match status" value="1"/>
</dbReference>
<dbReference type="EMBL" id="ML975153">
    <property type="protein sequence ID" value="KAF1814277.1"/>
    <property type="molecule type" value="Genomic_DNA"/>
</dbReference>
<feature type="transmembrane region" description="Helical" evidence="6">
    <location>
        <begin position="420"/>
        <end position="443"/>
    </location>
</feature>
<evidence type="ECO:0000256" key="4">
    <source>
        <dbReference type="ARBA" id="ARBA00022989"/>
    </source>
</evidence>
<dbReference type="Pfam" id="PF01490">
    <property type="entry name" value="Aa_trans"/>
    <property type="match status" value="1"/>
</dbReference>
<name>A0A6G1G886_9PEZI</name>
<feature type="transmembrane region" description="Helical" evidence="6">
    <location>
        <begin position="149"/>
        <end position="170"/>
    </location>
</feature>
<keyword evidence="3 6" id="KW-0812">Transmembrane</keyword>
<comment type="similarity">
    <text evidence="2">Belongs to the amino acid/polyamine transporter 2 family.</text>
</comment>
<dbReference type="PANTHER" id="PTHR22950:SF20">
    <property type="entry name" value="AMINO ACID TRANSPORTER (EUROFUNG)"/>
    <property type="match status" value="1"/>
</dbReference>
<dbReference type="InterPro" id="IPR013057">
    <property type="entry name" value="AA_transpt_TM"/>
</dbReference>
<keyword evidence="9" id="KW-1185">Reference proteome</keyword>
<reference evidence="8 10" key="1">
    <citation type="submission" date="2020-01" db="EMBL/GenBank/DDBJ databases">
        <authorList>
            <consortium name="DOE Joint Genome Institute"/>
            <person name="Haridas S."/>
            <person name="Albert R."/>
            <person name="Binder M."/>
            <person name="Bloem J."/>
            <person name="Labutti K."/>
            <person name="Salamov A."/>
            <person name="Andreopoulos B."/>
            <person name="Baker S.E."/>
            <person name="Barry K."/>
            <person name="Bills G."/>
            <person name="Bluhm B.H."/>
            <person name="Cannon C."/>
            <person name="Castanera R."/>
            <person name="Culley D.E."/>
            <person name="Daum C."/>
            <person name="Ezra D."/>
            <person name="Gonzalez J.B."/>
            <person name="Henrissat B."/>
            <person name="Kuo A."/>
            <person name="Liang C."/>
            <person name="Lipzen A."/>
            <person name="Lutzoni F."/>
            <person name="Magnuson J."/>
            <person name="Mondo S."/>
            <person name="Nolan M."/>
            <person name="Ohm R."/>
            <person name="Pangilinan J."/>
            <person name="Park H.-J."/>
            <person name="Ramirez L."/>
            <person name="Alfaro M."/>
            <person name="Sun H."/>
            <person name="Tritt A."/>
            <person name="Yoshinaga Y."/>
            <person name="Zwiers L.-H."/>
            <person name="Turgeon B.G."/>
            <person name="Goodwin S.B."/>
            <person name="Spatafora J.W."/>
            <person name="Crous P.W."/>
            <person name="Grigoriev I.V."/>
        </authorList>
    </citation>
    <scope>NUCLEOTIDE SEQUENCE</scope>
    <source>
        <strain evidence="8 10">CBS 781.70</strain>
    </source>
</reference>
<evidence type="ECO:0000256" key="1">
    <source>
        <dbReference type="ARBA" id="ARBA00004141"/>
    </source>
</evidence>
<protein>
    <submittedName>
        <fullName evidence="8 10">Neutral amino acid permease</fullName>
    </submittedName>
</protein>
<gene>
    <name evidence="8 10" type="ORF">P152DRAFT_393180</name>
</gene>
<feature type="transmembrane region" description="Helical" evidence="6">
    <location>
        <begin position="312"/>
        <end position="336"/>
    </location>
</feature>
<dbReference type="GO" id="GO:0016020">
    <property type="term" value="C:membrane"/>
    <property type="evidence" value="ECO:0007669"/>
    <property type="project" value="UniProtKB-SubCell"/>
</dbReference>
<evidence type="ECO:0000256" key="3">
    <source>
        <dbReference type="ARBA" id="ARBA00022692"/>
    </source>
</evidence>
<dbReference type="GO" id="GO:0015179">
    <property type="term" value="F:L-amino acid transmembrane transporter activity"/>
    <property type="evidence" value="ECO:0007669"/>
    <property type="project" value="TreeGrafter"/>
</dbReference>
<dbReference type="Gene3D" id="1.20.1740.10">
    <property type="entry name" value="Amino acid/polyamine transporter I"/>
    <property type="match status" value="1"/>
</dbReference>
<feature type="transmembrane region" description="Helical" evidence="6">
    <location>
        <begin position="348"/>
        <end position="372"/>
    </location>
</feature>
<evidence type="ECO:0000313" key="8">
    <source>
        <dbReference type="EMBL" id="KAF1814277.1"/>
    </source>
</evidence>
<feature type="domain" description="Amino acid transporter transmembrane" evidence="7">
    <location>
        <begin position="41"/>
        <end position="442"/>
    </location>
</feature>
<dbReference type="OrthoDB" id="294730at2759"/>
<evidence type="ECO:0000259" key="7">
    <source>
        <dbReference type="Pfam" id="PF01490"/>
    </source>
</evidence>
<accession>A0A6G1G886</accession>
<dbReference type="GeneID" id="54416752"/>
<feature type="transmembrane region" description="Helical" evidence="6">
    <location>
        <begin position="264"/>
        <end position="286"/>
    </location>
</feature>
<evidence type="ECO:0000313" key="10">
    <source>
        <dbReference type="RefSeq" id="XP_033535908.1"/>
    </source>
</evidence>
<sequence>MSRIDRPRTHSIAATKTEADTVSVGEQIALEKDNAIKYRSCSWQKTAALLFSEYICLAIMSFPYSYAVLGLVPGLILTIVIAGTVLYTSLIVWEFCMRHPEVKDVCDIGQMLFWGKSWAWYLTAALFIGNNTFIQGFHCLVGSKYLNSVTNHGLCTITFSVLTAIISWACSLPRTFSTLSSLATASAIFTFVSVILATIFAGIEDHPAGYPSKGPIEILIIPAAGTGFVAGMNAFMNISYTFIGQITLPSFIAEMKEPKDFPKALWAVTIAEVIVFSIVGSVMYAFSGSNYNASPAFAVLGNEVYKKVSFSFMIPTIIFLGVLYASVSARFIFFNVFSGTRHLGSHTVVGWVTWAAILAVTWIVAFIIAEVIPFFGDLLSLMSSVFDSFFGFIFWGVAYMRMRRMDYGPRYWEKRGFRGWFGLFVNIFLCITGLFFLTGGTYASVQSIVDGYNADSFGGPFTCESNGI</sequence>
<comment type="subcellular location">
    <subcellularLocation>
        <location evidence="1">Membrane</location>
        <topology evidence="1">Multi-pass membrane protein</topology>
    </subcellularLocation>
</comment>
<reference evidence="10" key="2">
    <citation type="submission" date="2020-04" db="EMBL/GenBank/DDBJ databases">
        <authorList>
            <consortium name="NCBI Genome Project"/>
        </authorList>
    </citation>
    <scope>NUCLEOTIDE SEQUENCE</scope>
    <source>
        <strain evidence="10">CBS 781.70</strain>
    </source>
</reference>
<reference evidence="10" key="3">
    <citation type="submission" date="2025-04" db="UniProtKB">
        <authorList>
            <consortium name="RefSeq"/>
        </authorList>
    </citation>
    <scope>IDENTIFICATION</scope>
    <source>
        <strain evidence="10">CBS 781.70</strain>
    </source>
</reference>
<feature type="transmembrane region" description="Helical" evidence="6">
    <location>
        <begin position="47"/>
        <end position="69"/>
    </location>
</feature>
<feature type="transmembrane region" description="Helical" evidence="6">
    <location>
        <begin position="218"/>
        <end position="243"/>
    </location>
</feature>
<evidence type="ECO:0000256" key="2">
    <source>
        <dbReference type="ARBA" id="ARBA00008066"/>
    </source>
</evidence>
<dbReference type="RefSeq" id="XP_033535908.1">
    <property type="nucleotide sequence ID" value="XM_033676182.1"/>
</dbReference>
<dbReference type="FunFam" id="1.20.1740.10:FF:000039">
    <property type="entry name" value="Neutral amino acid transporter (Eurofung)"/>
    <property type="match status" value="1"/>
</dbReference>
<organism evidence="8">
    <name type="scientific">Eremomyces bilateralis CBS 781.70</name>
    <dbReference type="NCBI Taxonomy" id="1392243"/>
    <lineage>
        <taxon>Eukaryota</taxon>
        <taxon>Fungi</taxon>
        <taxon>Dikarya</taxon>
        <taxon>Ascomycota</taxon>
        <taxon>Pezizomycotina</taxon>
        <taxon>Dothideomycetes</taxon>
        <taxon>Dothideomycetes incertae sedis</taxon>
        <taxon>Eremomycetales</taxon>
        <taxon>Eremomycetaceae</taxon>
        <taxon>Eremomyces</taxon>
    </lineage>
</organism>
<keyword evidence="4 6" id="KW-1133">Transmembrane helix</keyword>
<feature type="transmembrane region" description="Helical" evidence="6">
    <location>
        <begin position="378"/>
        <end position="399"/>
    </location>
</feature>
<proteinExistence type="inferred from homology"/>
<evidence type="ECO:0000256" key="6">
    <source>
        <dbReference type="SAM" id="Phobius"/>
    </source>
</evidence>
<dbReference type="AlphaFoldDB" id="A0A6G1G886"/>
<feature type="transmembrane region" description="Helical" evidence="6">
    <location>
        <begin position="118"/>
        <end position="137"/>
    </location>
</feature>
<feature type="transmembrane region" description="Helical" evidence="6">
    <location>
        <begin position="182"/>
        <end position="203"/>
    </location>
</feature>
<feature type="transmembrane region" description="Helical" evidence="6">
    <location>
        <begin position="75"/>
        <end position="97"/>
    </location>
</feature>
<evidence type="ECO:0000256" key="5">
    <source>
        <dbReference type="ARBA" id="ARBA00023136"/>
    </source>
</evidence>